<dbReference type="Pfam" id="PF13489">
    <property type="entry name" value="Methyltransf_23"/>
    <property type="match status" value="1"/>
</dbReference>
<dbReference type="GO" id="GO:0008168">
    <property type="term" value="F:methyltransferase activity"/>
    <property type="evidence" value="ECO:0007669"/>
    <property type="project" value="UniProtKB-KW"/>
</dbReference>
<dbReference type="Gene3D" id="3.40.50.150">
    <property type="entry name" value="Vaccinia Virus protein VP39"/>
    <property type="match status" value="1"/>
</dbReference>
<accession>A0A841U2L0</accession>
<dbReference type="PANTHER" id="PTHR43861">
    <property type="entry name" value="TRANS-ACONITATE 2-METHYLTRANSFERASE-RELATED"/>
    <property type="match status" value="1"/>
</dbReference>
<dbReference type="GO" id="GO:0032259">
    <property type="term" value="P:methylation"/>
    <property type="evidence" value="ECO:0007669"/>
    <property type="project" value="UniProtKB-KW"/>
</dbReference>
<dbReference type="SUPFAM" id="SSF53335">
    <property type="entry name" value="S-adenosyl-L-methionine-dependent methyltransferases"/>
    <property type="match status" value="1"/>
</dbReference>
<evidence type="ECO:0000313" key="1">
    <source>
        <dbReference type="EMBL" id="MBB6692204.1"/>
    </source>
</evidence>
<reference evidence="1 2" key="1">
    <citation type="submission" date="2020-08" db="EMBL/GenBank/DDBJ databases">
        <title>Cohnella phylogeny.</title>
        <authorList>
            <person name="Dunlap C."/>
        </authorList>
    </citation>
    <scope>NUCLEOTIDE SEQUENCE [LARGE SCALE GENOMIC DNA]</scope>
    <source>
        <strain evidence="1 2">DSM 25239</strain>
    </source>
</reference>
<gene>
    <name evidence="1" type="ORF">H7B90_12405</name>
</gene>
<comment type="caution">
    <text evidence="1">The sequence shown here is derived from an EMBL/GenBank/DDBJ whole genome shotgun (WGS) entry which is preliminary data.</text>
</comment>
<keyword evidence="1" id="KW-0808">Transferase</keyword>
<evidence type="ECO:0000313" key="2">
    <source>
        <dbReference type="Proteomes" id="UP000553776"/>
    </source>
</evidence>
<dbReference type="AlphaFoldDB" id="A0A841U2L0"/>
<dbReference type="CDD" id="cd02440">
    <property type="entry name" value="AdoMet_MTases"/>
    <property type="match status" value="1"/>
</dbReference>
<keyword evidence="2" id="KW-1185">Reference proteome</keyword>
<dbReference type="PANTHER" id="PTHR43861:SF6">
    <property type="entry name" value="METHYLTRANSFERASE TYPE 11"/>
    <property type="match status" value="1"/>
</dbReference>
<organism evidence="1 2">
    <name type="scientific">Cohnella xylanilytica</name>
    <dbReference type="NCBI Taxonomy" id="557555"/>
    <lineage>
        <taxon>Bacteria</taxon>
        <taxon>Bacillati</taxon>
        <taxon>Bacillota</taxon>
        <taxon>Bacilli</taxon>
        <taxon>Bacillales</taxon>
        <taxon>Paenibacillaceae</taxon>
        <taxon>Cohnella</taxon>
    </lineage>
</organism>
<dbReference type="InterPro" id="IPR029063">
    <property type="entry name" value="SAM-dependent_MTases_sf"/>
</dbReference>
<name>A0A841U2L0_9BACL</name>
<protein>
    <submittedName>
        <fullName evidence="1">Methyltransferase domain-containing protein</fullName>
    </submittedName>
</protein>
<dbReference type="RefSeq" id="WP_185136197.1">
    <property type="nucleotide sequence ID" value="NZ_JACJVR010000050.1"/>
</dbReference>
<keyword evidence="1" id="KW-0489">Methyltransferase</keyword>
<proteinExistence type="predicted"/>
<dbReference type="Proteomes" id="UP000553776">
    <property type="component" value="Unassembled WGS sequence"/>
</dbReference>
<sequence length="309" mass="36150">MSEVRHEPIRVWEEDGVRVIECADCGFIHVDPIPTKDKLLTFYEQRYYKDVKPFNYEITPEYKENVLQQVSTNLFYQGIYNHVNKLLPLDRPRTQRMLDIGCGNDLLAKYFSIQGWNAEALEPSKDAAKYLREFGLVVHEIFAEEINELKLEEISFVNIQFVLEHISDPISLLKEVYDVMTPGGVVRICVPNDFSDGQLAYREYYNEKLRWVVQPDHINYFSFSSLNSLLSKCGFKEVYRTTNFPLEFLLLGGMNYYTDEEQQKKVGPFIQQFEQAFAKAGKWEKLLQLYGALAHLELGRSVYMFAIKR</sequence>
<dbReference type="EMBL" id="JACJVR010000050">
    <property type="protein sequence ID" value="MBB6692204.1"/>
    <property type="molecule type" value="Genomic_DNA"/>
</dbReference>